<feature type="transmembrane region" description="Helical" evidence="11">
    <location>
        <begin position="130"/>
        <end position="150"/>
    </location>
</feature>
<feature type="binding site" evidence="10">
    <location>
        <position position="466"/>
    </location>
    <ligand>
        <name>Mn(2+)</name>
        <dbReference type="ChEBI" id="CHEBI:29035"/>
    </ligand>
</feature>
<dbReference type="STRING" id="398512.Bccel_2385"/>
<evidence type="ECO:0000256" key="10">
    <source>
        <dbReference type="PIRSR" id="PIRSR005091-3"/>
    </source>
</evidence>
<evidence type="ECO:0000313" key="13">
    <source>
        <dbReference type="EMBL" id="KNY27120.1"/>
    </source>
</evidence>
<dbReference type="eggNOG" id="COG1368">
    <property type="taxonomic scope" value="Bacteria"/>
</dbReference>
<dbReference type="PANTHER" id="PTHR47371:SF3">
    <property type="entry name" value="PHOSPHOGLYCEROL TRANSFERASE I"/>
    <property type="match status" value="1"/>
</dbReference>
<evidence type="ECO:0000256" key="5">
    <source>
        <dbReference type="ARBA" id="ARBA00022692"/>
    </source>
</evidence>
<comment type="subcellular location">
    <subcellularLocation>
        <location evidence="1">Cell membrane</location>
        <topology evidence="1">Multi-pass membrane protein</topology>
    </subcellularLocation>
</comment>
<name>A0A0L6JN06_9FIRM</name>
<feature type="binding site" evidence="9">
    <location>
        <position position="409"/>
    </location>
    <ligand>
        <name>substrate</name>
    </ligand>
</feature>
<proteinExistence type="inferred from homology"/>
<dbReference type="PIRSF" id="PIRSF005091">
    <property type="entry name" value="Mmb_sulf_HI1246"/>
    <property type="match status" value="1"/>
</dbReference>
<feature type="binding site" evidence="10">
    <location>
        <position position="297"/>
    </location>
    <ligand>
        <name>Mn(2+)</name>
        <dbReference type="ChEBI" id="CHEBI:29035"/>
    </ligand>
</feature>
<comment type="similarity">
    <text evidence="3">Belongs to the LTA synthase family.</text>
</comment>
<dbReference type="AlphaFoldDB" id="A0A0L6JN06"/>
<gene>
    <name evidence="13" type="ORF">Bccel_2385</name>
</gene>
<dbReference type="CDD" id="cd16015">
    <property type="entry name" value="LTA_synthase"/>
    <property type="match status" value="1"/>
</dbReference>
<evidence type="ECO:0000256" key="8">
    <source>
        <dbReference type="PIRSR" id="PIRSR005091-1"/>
    </source>
</evidence>
<dbReference type="InterPro" id="IPR012160">
    <property type="entry name" value="LtaS-like"/>
</dbReference>
<dbReference type="GO" id="GO:0005886">
    <property type="term" value="C:plasma membrane"/>
    <property type="evidence" value="ECO:0007669"/>
    <property type="project" value="UniProtKB-SubCell"/>
</dbReference>
<accession>A0A0L6JN06</accession>
<dbReference type="Gene3D" id="3.40.720.10">
    <property type="entry name" value="Alkaline Phosphatase, subunit A"/>
    <property type="match status" value="1"/>
</dbReference>
<evidence type="ECO:0000256" key="4">
    <source>
        <dbReference type="ARBA" id="ARBA00022475"/>
    </source>
</evidence>
<dbReference type="OrthoDB" id="5901192at2"/>
<dbReference type="InterPro" id="IPR017850">
    <property type="entry name" value="Alkaline_phosphatase_core_sf"/>
</dbReference>
<keyword evidence="9" id="KW-0464">Manganese</keyword>
<feature type="transmembrane region" description="Helical" evidence="11">
    <location>
        <begin position="59"/>
        <end position="76"/>
    </location>
</feature>
<evidence type="ECO:0000313" key="14">
    <source>
        <dbReference type="Proteomes" id="UP000036923"/>
    </source>
</evidence>
<keyword evidence="5 11" id="KW-0812">Transmembrane</keyword>
<evidence type="ECO:0000256" key="9">
    <source>
        <dbReference type="PIRSR" id="PIRSR005091-2"/>
    </source>
</evidence>
<organism evidence="13 14">
    <name type="scientific">Pseudobacteroides cellulosolvens ATCC 35603 = DSM 2933</name>
    <dbReference type="NCBI Taxonomy" id="398512"/>
    <lineage>
        <taxon>Bacteria</taxon>
        <taxon>Bacillati</taxon>
        <taxon>Bacillota</taxon>
        <taxon>Clostridia</taxon>
        <taxon>Eubacteriales</taxon>
        <taxon>Oscillospiraceae</taxon>
        <taxon>Pseudobacteroides</taxon>
    </lineage>
</organism>
<evidence type="ECO:0000259" key="12">
    <source>
        <dbReference type="Pfam" id="PF00884"/>
    </source>
</evidence>
<comment type="pathway">
    <text evidence="2">Cell wall biogenesis; lipoteichoic acid biosynthesis.</text>
</comment>
<feature type="binding site" evidence="10">
    <location>
        <position position="255"/>
    </location>
    <ligand>
        <name>Mn(2+)</name>
        <dbReference type="ChEBI" id="CHEBI:29035"/>
    </ligand>
</feature>
<reference evidence="14" key="1">
    <citation type="submission" date="2015-07" db="EMBL/GenBank/DDBJ databases">
        <title>Near-Complete Genome Sequence of the Cellulolytic Bacterium Bacteroides (Pseudobacteroides) cellulosolvens ATCC 35603.</title>
        <authorList>
            <person name="Dassa B."/>
            <person name="Utturkar S.M."/>
            <person name="Klingeman D.M."/>
            <person name="Hurt R.A."/>
            <person name="Keller M."/>
            <person name="Xu J."/>
            <person name="Reddy Y.H.K."/>
            <person name="Borovok I."/>
            <person name="Grinberg I.R."/>
            <person name="Lamed R."/>
            <person name="Zhivin O."/>
            <person name="Bayer E.A."/>
            <person name="Brown S.D."/>
        </authorList>
    </citation>
    <scope>NUCLEOTIDE SEQUENCE [LARGE SCALE GENOMIC DNA]</scope>
    <source>
        <strain evidence="14">DSM 2933</strain>
    </source>
</reference>
<evidence type="ECO:0000256" key="6">
    <source>
        <dbReference type="ARBA" id="ARBA00022989"/>
    </source>
</evidence>
<dbReference type="Gene3D" id="3.30.1120.170">
    <property type="match status" value="1"/>
</dbReference>
<feature type="active site" evidence="8">
    <location>
        <position position="297"/>
    </location>
</feature>
<evidence type="ECO:0000256" key="3">
    <source>
        <dbReference type="ARBA" id="ARBA00009983"/>
    </source>
</evidence>
<dbReference type="EMBL" id="LGTC01000001">
    <property type="protein sequence ID" value="KNY27120.1"/>
    <property type="molecule type" value="Genomic_DNA"/>
</dbReference>
<dbReference type="Proteomes" id="UP000036923">
    <property type="component" value="Unassembled WGS sequence"/>
</dbReference>
<feature type="transmembrane region" description="Helical" evidence="11">
    <location>
        <begin position="21"/>
        <end position="47"/>
    </location>
</feature>
<evidence type="ECO:0000256" key="2">
    <source>
        <dbReference type="ARBA" id="ARBA00004936"/>
    </source>
</evidence>
<keyword evidence="14" id="KW-1185">Reference proteome</keyword>
<dbReference type="Pfam" id="PF00884">
    <property type="entry name" value="Sulfatase"/>
    <property type="match status" value="1"/>
</dbReference>
<evidence type="ECO:0000256" key="11">
    <source>
        <dbReference type="SAM" id="Phobius"/>
    </source>
</evidence>
<dbReference type="InterPro" id="IPR050448">
    <property type="entry name" value="OpgB/LTA_synthase_biosynth"/>
</dbReference>
<feature type="transmembrane region" description="Helical" evidence="11">
    <location>
        <begin position="162"/>
        <end position="184"/>
    </location>
</feature>
<evidence type="ECO:0000256" key="1">
    <source>
        <dbReference type="ARBA" id="ARBA00004651"/>
    </source>
</evidence>
<dbReference type="PANTHER" id="PTHR47371">
    <property type="entry name" value="LIPOTEICHOIC ACID SYNTHASE"/>
    <property type="match status" value="1"/>
</dbReference>
<keyword evidence="4" id="KW-1003">Cell membrane</keyword>
<feature type="binding site" evidence="10">
    <location>
        <position position="465"/>
    </location>
    <ligand>
        <name>Mn(2+)</name>
        <dbReference type="ChEBI" id="CHEBI:29035"/>
    </ligand>
</feature>
<dbReference type="GO" id="GO:0046872">
    <property type="term" value="F:metal ion binding"/>
    <property type="evidence" value="ECO:0007669"/>
    <property type="project" value="UniProtKB-KW"/>
</dbReference>
<feature type="domain" description="Sulfatase N-terminal" evidence="12">
    <location>
        <begin position="247"/>
        <end position="520"/>
    </location>
</feature>
<sequence>MFKKFIQNQKEVFTILTSKSGIIILIAVLLFFLLNALKVTLFNYYIIPTQTADAFKNKFIMSFVVVFLSYVLVLSFKSRFMFILAYLIQIVYILVNFSYYLYYHSYLNVMQFISLFSEGFEAAKNSSAPLSFKMLIAFIDVPAFLFIAFNYIKVRELRKKLLLYRIVAVLVTIAVIVQVQITYYNNKNFITTLMSDKFKGESPIVQWYGTVANSLVNVWIKSSENQFIKQFVYGSQMIKDDNSLENPNFVLIQVEAMDSIIVNTKYKNQYIMPYLNSLANKNIYYPYVMSYHKGGGTSDSEFSIINSIEPLDEFPSIKLSNYKYNNSMLKKLKDGYYTNVAFHGNTDVFFNRDSAFPKMGFHEFYDIDKMGLKQKGWGAPDKDLFKFASETIKKLEEPYLAYVITMTSHTPFSNVNRYFSKSIYDDIEIQLIKNYFNSMSYVDQCIKNFVEEIRNDDTYILIYGDHAPNLYSNLYWQGSFKEDDKHFEFVPLIIITPDNKKFKNEREAASFLDIAPTVLNNSGISFKLKTDGRDLIDPNSESKDIPFKGSKYDRSYLVEKIKKR</sequence>
<feature type="transmembrane region" description="Helical" evidence="11">
    <location>
        <begin position="83"/>
        <end position="102"/>
    </location>
</feature>
<dbReference type="RefSeq" id="WP_050753391.1">
    <property type="nucleotide sequence ID" value="NZ_JQKC01000016.1"/>
</dbReference>
<protein>
    <submittedName>
        <fullName evidence="13">Sulfatase</fullName>
    </submittedName>
</protein>
<comment type="caution">
    <text evidence="13">The sequence shown here is derived from an EMBL/GenBank/DDBJ whole genome shotgun (WGS) entry which is preliminary data.</text>
</comment>
<keyword evidence="6 11" id="KW-1133">Transmembrane helix</keyword>
<evidence type="ECO:0000256" key="7">
    <source>
        <dbReference type="ARBA" id="ARBA00023136"/>
    </source>
</evidence>
<keyword evidence="9" id="KW-0479">Metal-binding</keyword>
<keyword evidence="7 11" id="KW-0472">Membrane</keyword>
<dbReference type="InterPro" id="IPR000917">
    <property type="entry name" value="Sulfatase_N"/>
</dbReference>
<dbReference type="SUPFAM" id="SSF53649">
    <property type="entry name" value="Alkaline phosphatase-like"/>
    <property type="match status" value="1"/>
</dbReference>